<name>U2NS91_LEVBR</name>
<protein>
    <submittedName>
        <fullName evidence="1">Uncharacterized protein</fullName>
    </submittedName>
</protein>
<dbReference type="PATRIC" id="fig|649758.3.peg.2299"/>
<reference evidence="1 2" key="1">
    <citation type="submission" date="2013-06" db="EMBL/GenBank/DDBJ databases">
        <authorList>
            <person name="Weinstock G."/>
            <person name="Sodergren E."/>
            <person name="Lobos E.A."/>
            <person name="Fulton L."/>
            <person name="Fulton R."/>
            <person name="Courtney L."/>
            <person name="Fronick C."/>
            <person name="O'Laughlin M."/>
            <person name="Godfrey J."/>
            <person name="Wilson R.M."/>
            <person name="Miner T."/>
            <person name="Farmer C."/>
            <person name="Delehaunty K."/>
            <person name="Cordes M."/>
            <person name="Minx P."/>
            <person name="Tomlinson C."/>
            <person name="Chen J."/>
            <person name="Wollam A."/>
            <person name="Pepin K.H."/>
            <person name="Bhonagiri V."/>
            <person name="Zhang X."/>
            <person name="Warren W."/>
            <person name="Mitreva M."/>
            <person name="Mardis E.R."/>
            <person name="Wilson R.K."/>
        </authorList>
    </citation>
    <scope>NUCLEOTIDE SEQUENCE [LARGE SCALE GENOMIC DNA]</scope>
    <source>
        <strain evidence="1 2">ATCC 14869</strain>
    </source>
</reference>
<gene>
    <name evidence="1" type="ORF">HMPREF0495_02574</name>
</gene>
<dbReference type="AlphaFoldDB" id="U2NS91"/>
<sequence>MVRPLVASTGLERTGHDFKPRKSLVLKLGLILSAPMTRPKDNDGTEPICRFPTGYWCGTVTLVKHYYFVVLEALT</sequence>
<proteinExistence type="predicted"/>
<dbReference type="HOGENOM" id="CLU_2752674_0_0_9"/>
<comment type="caution">
    <text evidence="1">The sequence shown here is derived from an EMBL/GenBank/DDBJ whole genome shotgun (WGS) entry which is preliminary data.</text>
</comment>
<dbReference type="Proteomes" id="UP000016644">
    <property type="component" value="Unassembled WGS sequence"/>
</dbReference>
<organism evidence="1 2">
    <name type="scientific">Levilactobacillus brevis ATCC 14869 = DSM 20054</name>
    <dbReference type="NCBI Taxonomy" id="649758"/>
    <lineage>
        <taxon>Bacteria</taxon>
        <taxon>Bacillati</taxon>
        <taxon>Bacillota</taxon>
        <taxon>Bacilli</taxon>
        <taxon>Lactobacillales</taxon>
        <taxon>Lactobacillaceae</taxon>
        <taxon>Levilactobacillus</taxon>
    </lineage>
</organism>
<dbReference type="EMBL" id="AWVK01000124">
    <property type="protein sequence ID" value="ERK40895.1"/>
    <property type="molecule type" value="Genomic_DNA"/>
</dbReference>
<evidence type="ECO:0000313" key="1">
    <source>
        <dbReference type="EMBL" id="ERK40895.1"/>
    </source>
</evidence>
<accession>U2NS91</accession>
<evidence type="ECO:0000313" key="2">
    <source>
        <dbReference type="Proteomes" id="UP000016644"/>
    </source>
</evidence>